<dbReference type="Proteomes" id="UP000198356">
    <property type="component" value="Unassembled WGS sequence"/>
</dbReference>
<dbReference type="CDD" id="cd00610">
    <property type="entry name" value="OAT_like"/>
    <property type="match status" value="1"/>
</dbReference>
<keyword evidence="3 6" id="KW-0808">Transferase</keyword>
<dbReference type="PIRSF" id="PIRSF000521">
    <property type="entry name" value="Transaminase_4ab_Lys_Orn"/>
    <property type="match status" value="1"/>
</dbReference>
<dbReference type="GO" id="GO:0030170">
    <property type="term" value="F:pyridoxal phosphate binding"/>
    <property type="evidence" value="ECO:0007669"/>
    <property type="project" value="InterPro"/>
</dbReference>
<dbReference type="InterPro" id="IPR015424">
    <property type="entry name" value="PyrdxlP-dep_Trfase"/>
</dbReference>
<evidence type="ECO:0000256" key="3">
    <source>
        <dbReference type="ARBA" id="ARBA00022679"/>
    </source>
</evidence>
<gene>
    <name evidence="6" type="ORF">SAMN05421770_103498</name>
</gene>
<keyword evidence="4 5" id="KW-0663">Pyridoxal phosphate</keyword>
<dbReference type="SUPFAM" id="SSF53383">
    <property type="entry name" value="PLP-dependent transferases"/>
    <property type="match status" value="1"/>
</dbReference>
<evidence type="ECO:0000256" key="5">
    <source>
        <dbReference type="RuleBase" id="RU003560"/>
    </source>
</evidence>
<dbReference type="Gene3D" id="3.90.1150.10">
    <property type="entry name" value="Aspartate Aminotransferase, domain 1"/>
    <property type="match status" value="1"/>
</dbReference>
<accession>A0A239J9P3</accession>
<dbReference type="InterPro" id="IPR005814">
    <property type="entry name" value="Aminotrans_3"/>
</dbReference>
<dbReference type="InterPro" id="IPR049704">
    <property type="entry name" value="Aminotrans_3_PPA_site"/>
</dbReference>
<keyword evidence="7" id="KW-1185">Reference proteome</keyword>
<evidence type="ECO:0000313" key="7">
    <source>
        <dbReference type="Proteomes" id="UP000198356"/>
    </source>
</evidence>
<dbReference type="InterPro" id="IPR015421">
    <property type="entry name" value="PyrdxlP-dep_Trfase_major"/>
</dbReference>
<evidence type="ECO:0000256" key="2">
    <source>
        <dbReference type="ARBA" id="ARBA00022576"/>
    </source>
</evidence>
<protein>
    <submittedName>
        <fullName evidence="6">Acetylornithine aminotransferase apoenzyme</fullName>
    </submittedName>
</protein>
<sequence length="417" mass="44915">MLIQGSQAASEVLERDRQRLLPVYARFPVVMERGEGVFLFDIDGNRYLDMMAGLGVNAVGHAHPRMVAAMVDQASKMVHLSPQYHNSNPGLLAERLCELSGMAGAFFSTGGSEAVEGALKLARTHGRQIGGREKHGIVALKGSYHGRTFGSMSVTGQEKYSADFGPGIPGIEFVERDNIEQLRAAVNAKTCAILMEPVLGEGGVHVCSPAFLAEARRLADQHRALLIFDEIQSGLGRTGRWFAFQASGVRPDVLILGKPLGGGLPLSALLVTDELFHSFGLAKHGSTLGGSPFACRLGLEFLAIMEKEKLLDRVKATGAHLSARLAHLVEEFEVCVEARGDGLLQGLELTIPARPIAEAALEQGVMLNVVQGNVVRFLCPLITEPEHIDKALDVLHDLLEARSERRQPVSQLLAASV</sequence>
<evidence type="ECO:0000256" key="1">
    <source>
        <dbReference type="ARBA" id="ARBA00001933"/>
    </source>
</evidence>
<dbReference type="GO" id="GO:0042802">
    <property type="term" value="F:identical protein binding"/>
    <property type="evidence" value="ECO:0007669"/>
    <property type="project" value="TreeGrafter"/>
</dbReference>
<dbReference type="PROSITE" id="PS00600">
    <property type="entry name" value="AA_TRANSFER_CLASS_3"/>
    <property type="match status" value="1"/>
</dbReference>
<dbReference type="InterPro" id="IPR050103">
    <property type="entry name" value="Class-III_PLP-dep_AT"/>
</dbReference>
<evidence type="ECO:0000256" key="4">
    <source>
        <dbReference type="ARBA" id="ARBA00022898"/>
    </source>
</evidence>
<evidence type="ECO:0000313" key="6">
    <source>
        <dbReference type="EMBL" id="SNT02342.1"/>
    </source>
</evidence>
<dbReference type="Pfam" id="PF00202">
    <property type="entry name" value="Aminotran_3"/>
    <property type="match status" value="1"/>
</dbReference>
<comment type="similarity">
    <text evidence="5">Belongs to the class-III pyridoxal-phosphate-dependent aminotransferase family.</text>
</comment>
<dbReference type="AlphaFoldDB" id="A0A239J9P3"/>
<keyword evidence="2 6" id="KW-0032">Aminotransferase</keyword>
<organism evidence="6 7">
    <name type="scientific">Granulicella rosea</name>
    <dbReference type="NCBI Taxonomy" id="474952"/>
    <lineage>
        <taxon>Bacteria</taxon>
        <taxon>Pseudomonadati</taxon>
        <taxon>Acidobacteriota</taxon>
        <taxon>Terriglobia</taxon>
        <taxon>Terriglobales</taxon>
        <taxon>Acidobacteriaceae</taxon>
        <taxon>Granulicella</taxon>
    </lineage>
</organism>
<reference evidence="6 7" key="1">
    <citation type="submission" date="2017-06" db="EMBL/GenBank/DDBJ databases">
        <authorList>
            <person name="Kim H.J."/>
            <person name="Triplett B.A."/>
        </authorList>
    </citation>
    <scope>NUCLEOTIDE SEQUENCE [LARGE SCALE GENOMIC DNA]</scope>
    <source>
        <strain evidence="6 7">DSM 18704</strain>
    </source>
</reference>
<dbReference type="GO" id="GO:0008483">
    <property type="term" value="F:transaminase activity"/>
    <property type="evidence" value="ECO:0007669"/>
    <property type="project" value="UniProtKB-KW"/>
</dbReference>
<dbReference type="RefSeq" id="WP_245817949.1">
    <property type="nucleotide sequence ID" value="NZ_FZOU01000003.1"/>
</dbReference>
<dbReference type="NCBIfam" id="NF002325">
    <property type="entry name" value="PRK01278.1"/>
    <property type="match status" value="1"/>
</dbReference>
<dbReference type="Gene3D" id="3.40.640.10">
    <property type="entry name" value="Type I PLP-dependent aspartate aminotransferase-like (Major domain)"/>
    <property type="match status" value="1"/>
</dbReference>
<dbReference type="PANTHER" id="PTHR11986:SF79">
    <property type="entry name" value="ACETYLORNITHINE AMINOTRANSFERASE, MITOCHONDRIAL"/>
    <property type="match status" value="1"/>
</dbReference>
<dbReference type="EMBL" id="FZOU01000003">
    <property type="protein sequence ID" value="SNT02342.1"/>
    <property type="molecule type" value="Genomic_DNA"/>
</dbReference>
<dbReference type="PANTHER" id="PTHR11986">
    <property type="entry name" value="AMINOTRANSFERASE CLASS III"/>
    <property type="match status" value="1"/>
</dbReference>
<name>A0A239J9P3_9BACT</name>
<proteinExistence type="inferred from homology"/>
<comment type="cofactor">
    <cofactor evidence="1">
        <name>pyridoxal 5'-phosphate</name>
        <dbReference type="ChEBI" id="CHEBI:597326"/>
    </cofactor>
</comment>
<dbReference type="FunFam" id="3.40.640.10:FF:000004">
    <property type="entry name" value="Acetylornithine aminotransferase"/>
    <property type="match status" value="1"/>
</dbReference>
<dbReference type="InterPro" id="IPR015422">
    <property type="entry name" value="PyrdxlP-dep_Trfase_small"/>
</dbReference>